<dbReference type="EMBL" id="CAJOBC010000459">
    <property type="protein sequence ID" value="CAF3589090.1"/>
    <property type="molecule type" value="Genomic_DNA"/>
</dbReference>
<dbReference type="Proteomes" id="UP000663829">
    <property type="component" value="Unassembled WGS sequence"/>
</dbReference>
<feature type="compositionally biased region" description="Polar residues" evidence="8">
    <location>
        <begin position="275"/>
        <end position="284"/>
    </location>
</feature>
<dbReference type="InterPro" id="IPR036388">
    <property type="entry name" value="WH-like_DNA-bd_sf"/>
</dbReference>
<feature type="region of interest" description="Disordered" evidence="8">
    <location>
        <begin position="883"/>
        <end position="902"/>
    </location>
</feature>
<dbReference type="Proteomes" id="UP000681722">
    <property type="component" value="Unassembled WGS sequence"/>
</dbReference>
<evidence type="ECO:0000256" key="8">
    <source>
        <dbReference type="SAM" id="MobiDB-lite"/>
    </source>
</evidence>
<keyword evidence="3" id="KW-0805">Transcription regulation</keyword>
<keyword evidence="6" id="KW-0539">Nucleus</keyword>
<organism evidence="10 12">
    <name type="scientific">Didymodactylos carnosus</name>
    <dbReference type="NCBI Taxonomy" id="1234261"/>
    <lineage>
        <taxon>Eukaryota</taxon>
        <taxon>Metazoa</taxon>
        <taxon>Spiralia</taxon>
        <taxon>Gnathifera</taxon>
        <taxon>Rotifera</taxon>
        <taxon>Eurotatoria</taxon>
        <taxon>Bdelloidea</taxon>
        <taxon>Philodinida</taxon>
        <taxon>Philodinidae</taxon>
        <taxon>Didymodactylos</taxon>
    </lineage>
</organism>
<dbReference type="GO" id="GO:0005634">
    <property type="term" value="C:nucleus"/>
    <property type="evidence" value="ECO:0007669"/>
    <property type="project" value="UniProtKB-SubCell"/>
</dbReference>
<feature type="compositionally biased region" description="Polar residues" evidence="8">
    <location>
        <begin position="499"/>
        <end position="512"/>
    </location>
</feature>
<feature type="region of interest" description="Disordered" evidence="8">
    <location>
        <begin position="909"/>
        <end position="930"/>
    </location>
</feature>
<dbReference type="PANTHER" id="PTHR10015">
    <property type="entry name" value="HEAT SHOCK TRANSCRIPTION FACTOR"/>
    <property type="match status" value="1"/>
</dbReference>
<dbReference type="PANTHER" id="PTHR10015:SF427">
    <property type="entry name" value="HEAT SHOCK FACTOR PROTEIN"/>
    <property type="match status" value="1"/>
</dbReference>
<evidence type="ECO:0000256" key="6">
    <source>
        <dbReference type="ARBA" id="ARBA00023242"/>
    </source>
</evidence>
<dbReference type="PRINTS" id="PR00056">
    <property type="entry name" value="HSFDOMAIN"/>
</dbReference>
<comment type="similarity">
    <text evidence="2 7">Belongs to the HSF family.</text>
</comment>
<feature type="compositionally biased region" description="Low complexity" evidence="8">
    <location>
        <begin position="310"/>
        <end position="335"/>
    </location>
</feature>
<protein>
    <recommendedName>
        <fullName evidence="9">HSF-type DNA-binding domain-containing protein</fullName>
    </recommendedName>
</protein>
<keyword evidence="5" id="KW-0804">Transcription</keyword>
<evidence type="ECO:0000256" key="2">
    <source>
        <dbReference type="ARBA" id="ARBA00006403"/>
    </source>
</evidence>
<dbReference type="Gene3D" id="1.10.10.10">
    <property type="entry name" value="Winged helix-like DNA-binding domain superfamily/Winged helix DNA-binding domain"/>
    <property type="match status" value="1"/>
</dbReference>
<evidence type="ECO:0000259" key="9">
    <source>
        <dbReference type="PROSITE" id="PS00434"/>
    </source>
</evidence>
<dbReference type="PROSITE" id="PS00434">
    <property type="entry name" value="HSF_DOMAIN"/>
    <property type="match status" value="1"/>
</dbReference>
<feature type="compositionally biased region" description="Basic and acidic residues" evidence="8">
    <location>
        <begin position="425"/>
        <end position="442"/>
    </location>
</feature>
<proteinExistence type="inferred from homology"/>
<sequence length="930" mass="104641">MSSGNYGHQQSVSGVVSQQTPVPAFLNKLWTLVNDSTCDDLIAWDPSGGSFHVYDQARFSREILPRYFKHNNFASFIRQLNMYGFRKISNIEHGSLKSERDDIEFAHPNFIRGQDTLLELIKRRAPENQQKQQQTSQLSSSLSALTQSSYIDPKSNRPVEFVHVLEDVRTLQNKQTSLNEKLHHMQNENEALWREIGSLRQKHSKQQQIVSKLMEFLLHFVSNTQHDQGQVIGPGQANLIQHHPQEPQSVNEQQQNMSTQNLLQNSSNLENGNSDSVMHSNTGNGTNGGLKRKPLMIGDIGIEPKHAKRSSVQQQQEQAQQQRGMHQQYHQHQQPQSHRSIQHATRLVPNISIHTNDPNLNSLHQQHPLNIGRQQSVTINEISANDQANWLHGTTSSPLVDLVPSPPPQMHSGDGNTGGFMVDETSGHHFHNDDDDSQHPRNDYWMNSDDAIDFGPTTTTATRNDHRQNNNKYSNRSSIGNVVDSGTFMPDFFLRSDNETNQTTSNDQHTSFTNNTTTAPTTTTLMMTPMKQEQLDFVDQFQLATPDTMPLSMNPMVNYQQQQKQQQDIKQQNIPKVGQQQLTVRNNNGDIKSFSLDDFNNDVDGIQVALDSIRDLIYSNLPDGTRIEDLFDVDEGVLLSPTINQQDIQHALMAAAVQTQTGSNTAETTKITNINTTQPLDQTKPNTVTFVSLPQEQQSTFPTVVTLGDGGTNSKQQDVVLTNSIPPTTVDLSLLQSNDERNWTPSTGAMSQRRKRAQPQQRTQQVPVQQQPLPIVKPITQTSSPPTIVLQTTKPSSISTPTVTQIKHTPIIHLPTALINKQPPTIKIQQIPIITPSIHVEQQKNTSSPVMVLQTSPQQASNTSESLVNNERQLLDQLLSESVKAEEQRHTIEKLEREKSNLQEKVNRFEQQQQGTNNSPQDNNNISMFK</sequence>
<dbReference type="AlphaFoldDB" id="A0A813T474"/>
<dbReference type="GO" id="GO:0043565">
    <property type="term" value="F:sequence-specific DNA binding"/>
    <property type="evidence" value="ECO:0007669"/>
    <property type="project" value="InterPro"/>
</dbReference>
<evidence type="ECO:0000313" key="10">
    <source>
        <dbReference type="EMBL" id="CAF0803776.1"/>
    </source>
</evidence>
<keyword evidence="12" id="KW-1185">Reference proteome</keyword>
<dbReference type="EMBL" id="CAJNOQ010000459">
    <property type="protein sequence ID" value="CAF0803776.1"/>
    <property type="molecule type" value="Genomic_DNA"/>
</dbReference>
<evidence type="ECO:0000256" key="1">
    <source>
        <dbReference type="ARBA" id="ARBA00004123"/>
    </source>
</evidence>
<evidence type="ECO:0000256" key="7">
    <source>
        <dbReference type="RuleBase" id="RU004020"/>
    </source>
</evidence>
<dbReference type="InterPro" id="IPR000232">
    <property type="entry name" value="HSF_DNA-bd"/>
</dbReference>
<comment type="subcellular location">
    <subcellularLocation>
        <location evidence="1">Nucleus</location>
    </subcellularLocation>
</comment>
<comment type="caution">
    <text evidence="10">The sequence shown here is derived from an EMBL/GenBank/DDBJ whole genome shotgun (WGS) entry which is preliminary data.</text>
</comment>
<feature type="region of interest" description="Disordered" evidence="8">
    <location>
        <begin position="738"/>
        <end position="768"/>
    </location>
</feature>
<feature type="region of interest" description="Disordered" evidence="8">
    <location>
        <begin position="393"/>
        <end position="520"/>
    </location>
</feature>
<feature type="compositionally biased region" description="Low complexity" evidence="8">
    <location>
        <begin position="265"/>
        <end position="274"/>
    </location>
</feature>
<evidence type="ECO:0000256" key="3">
    <source>
        <dbReference type="ARBA" id="ARBA00023015"/>
    </source>
</evidence>
<feature type="region of interest" description="Disordered" evidence="8">
    <location>
        <begin position="306"/>
        <end position="335"/>
    </location>
</feature>
<evidence type="ECO:0000256" key="5">
    <source>
        <dbReference type="ARBA" id="ARBA00023163"/>
    </source>
</evidence>
<dbReference type="FunFam" id="1.10.10.10:FF:000027">
    <property type="entry name" value="Heat shock transcription factor 1"/>
    <property type="match status" value="1"/>
</dbReference>
<dbReference type="SMART" id="SM00415">
    <property type="entry name" value="HSF"/>
    <property type="match status" value="1"/>
</dbReference>
<feature type="compositionally biased region" description="Polar residues" evidence="8">
    <location>
        <begin position="738"/>
        <end position="750"/>
    </location>
</feature>
<dbReference type="InterPro" id="IPR036390">
    <property type="entry name" value="WH_DNA-bd_sf"/>
</dbReference>
<dbReference type="GO" id="GO:0003700">
    <property type="term" value="F:DNA-binding transcription factor activity"/>
    <property type="evidence" value="ECO:0007669"/>
    <property type="project" value="InterPro"/>
</dbReference>
<name>A0A813T474_9BILA</name>
<evidence type="ECO:0000313" key="12">
    <source>
        <dbReference type="Proteomes" id="UP000663829"/>
    </source>
</evidence>
<dbReference type="Pfam" id="PF00447">
    <property type="entry name" value="HSF_DNA-bind"/>
    <property type="match status" value="1"/>
</dbReference>
<gene>
    <name evidence="10" type="ORF">GPM918_LOCUS3662</name>
    <name evidence="11" type="ORF">SRO942_LOCUS3662</name>
</gene>
<feature type="domain" description="HSF-type DNA-binding" evidence="9">
    <location>
        <begin position="64"/>
        <end position="88"/>
    </location>
</feature>
<accession>A0A813T474</accession>
<evidence type="ECO:0000256" key="4">
    <source>
        <dbReference type="ARBA" id="ARBA00023125"/>
    </source>
</evidence>
<dbReference type="OrthoDB" id="60033at2759"/>
<dbReference type="SUPFAM" id="SSF46785">
    <property type="entry name" value="Winged helix' DNA-binding domain"/>
    <property type="match status" value="1"/>
</dbReference>
<feature type="compositionally biased region" description="Polar residues" evidence="8">
    <location>
        <begin position="470"/>
        <end position="480"/>
    </location>
</feature>
<feature type="region of interest" description="Disordered" evidence="8">
    <location>
        <begin position="265"/>
        <end position="294"/>
    </location>
</feature>
<feature type="compositionally biased region" description="Low complexity" evidence="8">
    <location>
        <begin position="758"/>
        <end position="768"/>
    </location>
</feature>
<keyword evidence="4" id="KW-0238">DNA-binding</keyword>
<evidence type="ECO:0000313" key="11">
    <source>
        <dbReference type="EMBL" id="CAF3589090.1"/>
    </source>
</evidence>
<reference evidence="10" key="1">
    <citation type="submission" date="2021-02" db="EMBL/GenBank/DDBJ databases">
        <authorList>
            <person name="Nowell W R."/>
        </authorList>
    </citation>
    <scope>NUCLEOTIDE SEQUENCE</scope>
</reference>